<dbReference type="GO" id="GO:0005786">
    <property type="term" value="C:signal recognition particle, endoplasmic reticulum targeting"/>
    <property type="evidence" value="ECO:0007669"/>
    <property type="project" value="TreeGrafter"/>
</dbReference>
<comment type="caution">
    <text evidence="3">The sequence shown here is derived from an EMBL/GenBank/DDBJ whole genome shotgun (WGS) entry which is preliminary data.</text>
</comment>
<name>A0A9N8H6N1_9STRA</name>
<dbReference type="GO" id="GO:0008312">
    <property type="term" value="F:7S RNA binding"/>
    <property type="evidence" value="ECO:0007669"/>
    <property type="project" value="TreeGrafter"/>
</dbReference>
<dbReference type="Proteomes" id="UP001153069">
    <property type="component" value="Unassembled WGS sequence"/>
</dbReference>
<proteinExistence type="predicted"/>
<feature type="compositionally biased region" description="Low complexity" evidence="2">
    <location>
        <begin position="674"/>
        <end position="689"/>
    </location>
</feature>
<gene>
    <name evidence="3" type="ORF">SEMRO_117_G057250.2</name>
</gene>
<feature type="region of interest" description="Disordered" evidence="2">
    <location>
        <begin position="253"/>
        <end position="277"/>
    </location>
</feature>
<evidence type="ECO:0000313" key="3">
    <source>
        <dbReference type="EMBL" id="CAB9501732.1"/>
    </source>
</evidence>
<evidence type="ECO:0000256" key="1">
    <source>
        <dbReference type="PROSITE-ProRule" id="PRU00339"/>
    </source>
</evidence>
<dbReference type="AlphaFoldDB" id="A0A9N8H6N1"/>
<feature type="region of interest" description="Disordered" evidence="2">
    <location>
        <begin position="589"/>
        <end position="710"/>
    </location>
</feature>
<dbReference type="Gene3D" id="1.25.40.10">
    <property type="entry name" value="Tetratricopeptide repeat domain"/>
    <property type="match status" value="2"/>
</dbReference>
<dbReference type="PIRSF" id="PIRSF038922">
    <property type="entry name" value="SRP72"/>
    <property type="match status" value="1"/>
</dbReference>
<organism evidence="3 4">
    <name type="scientific">Seminavis robusta</name>
    <dbReference type="NCBI Taxonomy" id="568900"/>
    <lineage>
        <taxon>Eukaryota</taxon>
        <taxon>Sar</taxon>
        <taxon>Stramenopiles</taxon>
        <taxon>Ochrophyta</taxon>
        <taxon>Bacillariophyta</taxon>
        <taxon>Bacillariophyceae</taxon>
        <taxon>Bacillariophycidae</taxon>
        <taxon>Naviculales</taxon>
        <taxon>Naviculaceae</taxon>
        <taxon>Seminavis</taxon>
    </lineage>
</organism>
<evidence type="ECO:0008006" key="5">
    <source>
        <dbReference type="Google" id="ProtNLM"/>
    </source>
</evidence>
<dbReference type="SUPFAM" id="SSF48452">
    <property type="entry name" value="TPR-like"/>
    <property type="match status" value="1"/>
</dbReference>
<feature type="region of interest" description="Disordered" evidence="2">
    <location>
        <begin position="542"/>
        <end position="562"/>
    </location>
</feature>
<dbReference type="OrthoDB" id="44924at2759"/>
<feature type="compositionally biased region" description="Polar residues" evidence="2">
    <location>
        <begin position="382"/>
        <end position="391"/>
    </location>
</feature>
<evidence type="ECO:0000256" key="2">
    <source>
        <dbReference type="SAM" id="MobiDB-lite"/>
    </source>
</evidence>
<dbReference type="InterPro" id="IPR011990">
    <property type="entry name" value="TPR-like_helical_dom_sf"/>
</dbReference>
<dbReference type="InterPro" id="IPR019734">
    <property type="entry name" value="TPR_rpt"/>
</dbReference>
<protein>
    <recommendedName>
        <fullName evidence="5">Signal recognition particle subunit SRP72</fullName>
    </recommendedName>
</protein>
<dbReference type="InterPro" id="IPR026270">
    <property type="entry name" value="SRP72"/>
</dbReference>
<feature type="compositionally biased region" description="Basic residues" evidence="2">
    <location>
        <begin position="644"/>
        <end position="656"/>
    </location>
</feature>
<sequence>MSASLSLLERLDELLTVVDEEEDYARAIPLFQEIYFKCLLHESKFQQLLKQHINTINTNTSTGSKNDRLTVLQAYAYYRLEHYEKALQLAQECPQSSTAAQHIKAQAFHHLHQNTRAMQAYQTLLQTSTKSCTDQDNQDNDDNQMELYTNAMAVITANATPYLTDDKHQQVTEQATQTLLNQQQDTNMEYPYDLAYNLATHALLTANTHAKRHKAITLMKQAHKTCTDDPREIKPILINLTWGNILWGEPTSTAANSNSNSNVNTKTNKNKNKTNTPSEKIMTLIQDVIQPNLIQLPALNKKTLQKLIQALQSLLPDDTSTTKPKLSPLQLKICYYNLALTQLQAKQYQQCRDTLQSFAQTTLHTDIAVNKKKKKKNNNNNAESNDSNTNDTIWWQQENTKDDDSTLVYLQLHLMQLNSNNNKSQAATAQQQWLLQQVQSQDAVTHPAMIATLAKTYQDQNQTERAKDLLMKLNDDADSNANGNQIMAEMAMAQGNYEEAVQFYQLILTAEPNNLAIRARMVEALAHVDPARALQEWKTMEQTEMDQEEDDDDEEEEDLDGQELEQRALPRIKHDAAAAGLTSSATAGTDAAAANKNQTKSQAAVVRRRAKKRQEYLDKLTQKGLYNPLKPTRPDPERWIPKHERQRSRRRNKQQHKGAQGGISSKDAAKLDVAARANNSNFNNSAAASGPSTAHLTVAGNARKGGGRRR</sequence>
<keyword evidence="4" id="KW-1185">Reference proteome</keyword>
<dbReference type="EMBL" id="CAICTM010000116">
    <property type="protein sequence ID" value="CAB9501732.1"/>
    <property type="molecule type" value="Genomic_DNA"/>
</dbReference>
<dbReference type="GO" id="GO:0006614">
    <property type="term" value="P:SRP-dependent cotranslational protein targeting to membrane"/>
    <property type="evidence" value="ECO:0007669"/>
    <property type="project" value="InterPro"/>
</dbReference>
<dbReference type="GO" id="GO:0043022">
    <property type="term" value="F:ribosome binding"/>
    <property type="evidence" value="ECO:0007669"/>
    <property type="project" value="TreeGrafter"/>
</dbReference>
<evidence type="ECO:0000313" key="4">
    <source>
        <dbReference type="Proteomes" id="UP001153069"/>
    </source>
</evidence>
<feature type="region of interest" description="Disordered" evidence="2">
    <location>
        <begin position="369"/>
        <end position="391"/>
    </location>
</feature>
<dbReference type="SMART" id="SM00028">
    <property type="entry name" value="TPR"/>
    <property type="match status" value="2"/>
</dbReference>
<dbReference type="PROSITE" id="PS50005">
    <property type="entry name" value="TPR"/>
    <property type="match status" value="1"/>
</dbReference>
<feature type="repeat" description="TPR" evidence="1">
    <location>
        <begin position="481"/>
        <end position="514"/>
    </location>
</feature>
<feature type="compositionally biased region" description="Low complexity" evidence="2">
    <location>
        <begin position="253"/>
        <end position="267"/>
    </location>
</feature>
<keyword evidence="1" id="KW-0802">TPR repeat</keyword>
<feature type="compositionally biased region" description="Basic and acidic residues" evidence="2">
    <location>
        <begin position="632"/>
        <end position="643"/>
    </location>
</feature>
<accession>A0A9N8H6N1</accession>
<feature type="compositionally biased region" description="Acidic residues" evidence="2">
    <location>
        <begin position="543"/>
        <end position="562"/>
    </location>
</feature>
<dbReference type="PANTHER" id="PTHR14094:SF9">
    <property type="entry name" value="SIGNAL RECOGNITION PARTICLE SUBUNIT SRP72"/>
    <property type="match status" value="1"/>
</dbReference>
<dbReference type="PANTHER" id="PTHR14094">
    <property type="entry name" value="SIGNAL RECOGNITION PARTICLE 72"/>
    <property type="match status" value="1"/>
</dbReference>
<reference evidence="3" key="1">
    <citation type="submission" date="2020-06" db="EMBL/GenBank/DDBJ databases">
        <authorList>
            <consortium name="Plant Systems Biology data submission"/>
        </authorList>
    </citation>
    <scope>NUCLEOTIDE SEQUENCE</scope>
    <source>
        <strain evidence="3">D6</strain>
    </source>
</reference>